<evidence type="ECO:0000259" key="5">
    <source>
        <dbReference type="PROSITE" id="PS50054"/>
    </source>
</evidence>
<dbReference type="Proteomes" id="UP000677228">
    <property type="component" value="Unassembled WGS sequence"/>
</dbReference>
<evidence type="ECO:0000256" key="2">
    <source>
        <dbReference type="ARBA" id="ARBA00013064"/>
    </source>
</evidence>
<organism evidence="7 10">
    <name type="scientific">Didymodactylos carnosus</name>
    <dbReference type="NCBI Taxonomy" id="1234261"/>
    <lineage>
        <taxon>Eukaryota</taxon>
        <taxon>Metazoa</taxon>
        <taxon>Spiralia</taxon>
        <taxon>Gnathifera</taxon>
        <taxon>Rotifera</taxon>
        <taxon>Eurotatoria</taxon>
        <taxon>Bdelloidea</taxon>
        <taxon>Philodinida</taxon>
        <taxon>Philodinidae</taxon>
        <taxon>Didymodactylos</taxon>
    </lineage>
</organism>
<sequence>MSEQCLSIMPNAGPSQILPFLFLGSQEDVMSTKTMLDYQITHIINVSSTCPKAPSIADENDEHFLRIPINDSLNAQLIPYFDQAYNFIEKARLSNGHVFIHSGISRSPALAVAYIMKYMGLSADDAYRQVLT</sequence>
<evidence type="ECO:0000313" key="9">
    <source>
        <dbReference type="EMBL" id="CAF3829990.1"/>
    </source>
</evidence>
<dbReference type="Pfam" id="PF00782">
    <property type="entry name" value="DSPc"/>
    <property type="match status" value="1"/>
</dbReference>
<evidence type="ECO:0000313" key="8">
    <source>
        <dbReference type="EMBL" id="CAF3791679.1"/>
    </source>
</evidence>
<dbReference type="GO" id="GO:0008330">
    <property type="term" value="F:protein tyrosine/threonine phosphatase activity"/>
    <property type="evidence" value="ECO:0007669"/>
    <property type="project" value="TreeGrafter"/>
</dbReference>
<protein>
    <recommendedName>
        <fullName evidence="2">protein-tyrosine-phosphatase</fullName>
        <ecNumber evidence="2">3.1.3.48</ecNumber>
    </recommendedName>
</protein>
<dbReference type="OrthoDB" id="165342at2759"/>
<accession>A0A814LD47</accession>
<evidence type="ECO:0000256" key="4">
    <source>
        <dbReference type="ARBA" id="ARBA00022912"/>
    </source>
</evidence>
<dbReference type="Proteomes" id="UP000681722">
    <property type="component" value="Unassembled WGS sequence"/>
</dbReference>
<dbReference type="PRINTS" id="PR01908">
    <property type="entry name" value="ADSPHPHTASE"/>
</dbReference>
<comment type="similarity">
    <text evidence="1">Belongs to the protein-tyrosine phosphatase family. Non-receptor class dual specificity subfamily.</text>
</comment>
<dbReference type="EMBL" id="CAJOBC010004492">
    <property type="protein sequence ID" value="CAF3829990.1"/>
    <property type="molecule type" value="Genomic_DNA"/>
</dbReference>
<dbReference type="GO" id="GO:0043409">
    <property type="term" value="P:negative regulation of MAPK cascade"/>
    <property type="evidence" value="ECO:0007669"/>
    <property type="project" value="TreeGrafter"/>
</dbReference>
<dbReference type="EMBL" id="CAJNOK010007062">
    <property type="protein sequence ID" value="CAF1023167.1"/>
    <property type="molecule type" value="Genomic_DNA"/>
</dbReference>
<evidence type="ECO:0000313" key="7">
    <source>
        <dbReference type="EMBL" id="CAF1061766.1"/>
    </source>
</evidence>
<dbReference type="InterPro" id="IPR020422">
    <property type="entry name" value="TYR_PHOSPHATASE_DUAL_dom"/>
</dbReference>
<evidence type="ECO:0000313" key="6">
    <source>
        <dbReference type="EMBL" id="CAF1023167.1"/>
    </source>
</evidence>
<dbReference type="EMBL" id="CAJOBA010007072">
    <property type="protein sequence ID" value="CAF3791679.1"/>
    <property type="molecule type" value="Genomic_DNA"/>
</dbReference>
<proteinExistence type="inferred from homology"/>
<dbReference type="SUPFAM" id="SSF52799">
    <property type="entry name" value="(Phosphotyrosine protein) phosphatases II"/>
    <property type="match status" value="1"/>
</dbReference>
<dbReference type="PANTHER" id="PTHR10159">
    <property type="entry name" value="DUAL SPECIFICITY PROTEIN PHOSPHATASE"/>
    <property type="match status" value="1"/>
</dbReference>
<feature type="domain" description="Tyrosine-protein phosphatase" evidence="5">
    <location>
        <begin position="13"/>
        <end position="132"/>
    </location>
</feature>
<dbReference type="Gene3D" id="3.90.190.10">
    <property type="entry name" value="Protein tyrosine phosphatase superfamily"/>
    <property type="match status" value="1"/>
</dbReference>
<keyword evidence="10" id="KW-1185">Reference proteome</keyword>
<comment type="caution">
    <text evidence="7">The sequence shown here is derived from an EMBL/GenBank/DDBJ whole genome shotgun (WGS) entry which is preliminary data.</text>
</comment>
<dbReference type="PROSITE" id="PS50054">
    <property type="entry name" value="TYR_PHOSPHATASE_DUAL"/>
    <property type="match status" value="1"/>
</dbReference>
<gene>
    <name evidence="7" type="ORF">GPM918_LOCUS16816</name>
    <name evidence="6" type="ORF">OVA965_LOCUS15606</name>
    <name evidence="9" type="ORF">SRO942_LOCUS16815</name>
    <name evidence="8" type="ORF">TMI583_LOCUS15614</name>
</gene>
<dbReference type="GO" id="GO:0017017">
    <property type="term" value="F:MAP kinase tyrosine/serine/threonine phosphatase activity"/>
    <property type="evidence" value="ECO:0007669"/>
    <property type="project" value="TreeGrafter"/>
</dbReference>
<evidence type="ECO:0000256" key="1">
    <source>
        <dbReference type="ARBA" id="ARBA00008601"/>
    </source>
</evidence>
<dbReference type="Proteomes" id="UP000663829">
    <property type="component" value="Unassembled WGS sequence"/>
</dbReference>
<dbReference type="AlphaFoldDB" id="A0A814LD47"/>
<keyword evidence="3" id="KW-0378">Hydrolase</keyword>
<dbReference type="EMBL" id="CAJNOQ010004492">
    <property type="protein sequence ID" value="CAF1061766.1"/>
    <property type="molecule type" value="Genomic_DNA"/>
</dbReference>
<keyword evidence="4" id="KW-0904">Protein phosphatase</keyword>
<dbReference type="GO" id="GO:0005737">
    <property type="term" value="C:cytoplasm"/>
    <property type="evidence" value="ECO:0007669"/>
    <property type="project" value="TreeGrafter"/>
</dbReference>
<reference evidence="7" key="1">
    <citation type="submission" date="2021-02" db="EMBL/GenBank/DDBJ databases">
        <authorList>
            <person name="Nowell W R."/>
        </authorList>
    </citation>
    <scope>NUCLEOTIDE SEQUENCE</scope>
</reference>
<dbReference type="InterPro" id="IPR029021">
    <property type="entry name" value="Prot-tyrosine_phosphatase-like"/>
</dbReference>
<evidence type="ECO:0000256" key="3">
    <source>
        <dbReference type="ARBA" id="ARBA00022801"/>
    </source>
</evidence>
<dbReference type="GO" id="GO:0033550">
    <property type="term" value="F:MAP kinase tyrosine phosphatase activity"/>
    <property type="evidence" value="ECO:0007669"/>
    <property type="project" value="TreeGrafter"/>
</dbReference>
<dbReference type="SMART" id="SM00195">
    <property type="entry name" value="DSPc"/>
    <property type="match status" value="1"/>
</dbReference>
<dbReference type="EC" id="3.1.3.48" evidence="2"/>
<dbReference type="InterPro" id="IPR000340">
    <property type="entry name" value="Dual-sp_phosphatase_cat-dom"/>
</dbReference>
<evidence type="ECO:0000313" key="10">
    <source>
        <dbReference type="Proteomes" id="UP000663829"/>
    </source>
</evidence>
<dbReference type="PANTHER" id="PTHR10159:SF533">
    <property type="entry name" value="TYROSINE-PROTEIN PHOSPHATASE VHP-1"/>
    <property type="match status" value="1"/>
</dbReference>
<name>A0A814LD47_9BILA</name>
<dbReference type="Proteomes" id="UP000682733">
    <property type="component" value="Unassembled WGS sequence"/>
</dbReference>